<dbReference type="PROSITE" id="PS50048">
    <property type="entry name" value="ZN2_CY6_FUNGAL_2"/>
    <property type="match status" value="1"/>
</dbReference>
<dbReference type="CDD" id="cd12148">
    <property type="entry name" value="fungal_TF_MHR"/>
    <property type="match status" value="1"/>
</dbReference>
<evidence type="ECO:0000313" key="8">
    <source>
        <dbReference type="Proteomes" id="UP000070444"/>
    </source>
</evidence>
<dbReference type="OrthoDB" id="39175at2759"/>
<evidence type="ECO:0000313" key="7">
    <source>
        <dbReference type="EMBL" id="KXN74218.1"/>
    </source>
</evidence>
<dbReference type="GO" id="GO:0000981">
    <property type="term" value="F:DNA-binding transcription factor activity, RNA polymerase II-specific"/>
    <property type="evidence" value="ECO:0007669"/>
    <property type="project" value="InterPro"/>
</dbReference>
<keyword evidence="5" id="KW-0539">Nucleus</keyword>
<dbReference type="Gene3D" id="4.10.240.10">
    <property type="entry name" value="Zn(2)-C6 fungal-type DNA-binding domain"/>
    <property type="match status" value="1"/>
</dbReference>
<feature type="domain" description="Zn(2)-C6 fungal-type" evidence="6">
    <location>
        <begin position="9"/>
        <end position="39"/>
    </location>
</feature>
<dbReference type="GO" id="GO:0005634">
    <property type="term" value="C:nucleus"/>
    <property type="evidence" value="ECO:0007669"/>
    <property type="project" value="UniProtKB-SubCell"/>
</dbReference>
<name>A0A137PGV2_CONC2</name>
<evidence type="ECO:0000259" key="6">
    <source>
        <dbReference type="PROSITE" id="PS50048"/>
    </source>
</evidence>
<dbReference type="InterPro" id="IPR050815">
    <property type="entry name" value="TF_fung"/>
</dbReference>
<keyword evidence="4" id="KW-0804">Transcription</keyword>
<evidence type="ECO:0000256" key="5">
    <source>
        <dbReference type="ARBA" id="ARBA00023242"/>
    </source>
</evidence>
<keyword evidence="3" id="KW-0805">Transcription regulation</keyword>
<sequence length="562" mass="65202">MNNSTSLINCNNCKIRKAKCGRELPDCNYCSKRGMLCIYSGQIRRRGVSEAGLAPFITKIKASSSFKSNKRTSSDSEKSETQVHKFTLFQPIPQPIDFVEEISQASVTKILFNNTQNFQTHVLLMLSTQIIDYDSKLIPQIDFFLSKLEIGVFGGLLKFSIHMNQEWIIELFSPSFEERCITNYFQSFHPMATYLSKYKFYSNSKKTCPVLKSVMILVGYSSIGKQSPELLKYLKHLVIVQLKKNMFNIRVSVCQALFIFSNYLLYQGLGKQSLEYFHQAYLMASALGIHVDMPGLNEMDKDERMCIRFTSQKHDAHLYRIINIQSYYLFLTPSWSSLNPLYQTNPHSKDPNEFLIAECLCLSLECYIMYWVIPTNLMSKYSQLTIFNPQVFLKDNSTKIIYVLQTLLNYSLIRTLDLFLRLSSKCKNPEELEIVKNFAIIAIAFYHNLKMILNSQFSPVNPTIELDQSTKKLLWSAESLYRITVDVSPLCLPMFYHYLCSTSLLYVKLILTYGHIPQFKESFLGKLKQVYELFQNYRSKYNMPSDIIEVVDIITAYYKIKV</sequence>
<dbReference type="InterPro" id="IPR001138">
    <property type="entry name" value="Zn2Cys6_DnaBD"/>
</dbReference>
<dbReference type="EMBL" id="KQ964426">
    <property type="protein sequence ID" value="KXN74218.1"/>
    <property type="molecule type" value="Genomic_DNA"/>
</dbReference>
<keyword evidence="2" id="KW-0479">Metal-binding</keyword>
<dbReference type="Proteomes" id="UP000070444">
    <property type="component" value="Unassembled WGS sequence"/>
</dbReference>
<evidence type="ECO:0000256" key="1">
    <source>
        <dbReference type="ARBA" id="ARBA00004123"/>
    </source>
</evidence>
<dbReference type="GO" id="GO:0008270">
    <property type="term" value="F:zinc ion binding"/>
    <property type="evidence" value="ECO:0007669"/>
    <property type="project" value="InterPro"/>
</dbReference>
<dbReference type="InterPro" id="IPR036864">
    <property type="entry name" value="Zn2-C6_fun-type_DNA-bd_sf"/>
</dbReference>
<dbReference type="AlphaFoldDB" id="A0A137PGV2"/>
<dbReference type="SUPFAM" id="SSF57701">
    <property type="entry name" value="Zn2/Cys6 DNA-binding domain"/>
    <property type="match status" value="1"/>
</dbReference>
<keyword evidence="8" id="KW-1185">Reference proteome</keyword>
<dbReference type="SMART" id="SM00066">
    <property type="entry name" value="GAL4"/>
    <property type="match status" value="1"/>
</dbReference>
<comment type="subcellular location">
    <subcellularLocation>
        <location evidence="1">Nucleus</location>
    </subcellularLocation>
</comment>
<dbReference type="PANTHER" id="PTHR47338">
    <property type="entry name" value="ZN(II)2CYS6 TRANSCRIPTION FACTOR (EUROFUNG)-RELATED"/>
    <property type="match status" value="1"/>
</dbReference>
<dbReference type="CDD" id="cd00067">
    <property type="entry name" value="GAL4"/>
    <property type="match status" value="1"/>
</dbReference>
<accession>A0A137PGV2</accession>
<dbReference type="Pfam" id="PF00172">
    <property type="entry name" value="Zn_clus"/>
    <property type="match status" value="1"/>
</dbReference>
<organism evidence="7 8">
    <name type="scientific">Conidiobolus coronatus (strain ATCC 28846 / CBS 209.66 / NRRL 28638)</name>
    <name type="common">Delacroixia coronata</name>
    <dbReference type="NCBI Taxonomy" id="796925"/>
    <lineage>
        <taxon>Eukaryota</taxon>
        <taxon>Fungi</taxon>
        <taxon>Fungi incertae sedis</taxon>
        <taxon>Zoopagomycota</taxon>
        <taxon>Entomophthoromycotina</taxon>
        <taxon>Entomophthoromycetes</taxon>
        <taxon>Entomophthorales</taxon>
        <taxon>Ancylistaceae</taxon>
        <taxon>Conidiobolus</taxon>
    </lineage>
</organism>
<evidence type="ECO:0000256" key="2">
    <source>
        <dbReference type="ARBA" id="ARBA00022723"/>
    </source>
</evidence>
<evidence type="ECO:0000256" key="3">
    <source>
        <dbReference type="ARBA" id="ARBA00023015"/>
    </source>
</evidence>
<protein>
    <recommendedName>
        <fullName evidence="6">Zn(2)-C6 fungal-type domain-containing protein</fullName>
    </recommendedName>
</protein>
<dbReference type="PANTHER" id="PTHR47338:SF5">
    <property type="entry name" value="ZN(II)2CYS6 TRANSCRIPTION FACTOR (EUROFUNG)"/>
    <property type="match status" value="1"/>
</dbReference>
<dbReference type="STRING" id="796925.A0A137PGV2"/>
<reference evidence="7 8" key="1">
    <citation type="journal article" date="2015" name="Genome Biol. Evol.">
        <title>Phylogenomic analyses indicate that early fungi evolved digesting cell walls of algal ancestors of land plants.</title>
        <authorList>
            <person name="Chang Y."/>
            <person name="Wang S."/>
            <person name="Sekimoto S."/>
            <person name="Aerts A.L."/>
            <person name="Choi C."/>
            <person name="Clum A."/>
            <person name="LaButti K.M."/>
            <person name="Lindquist E.A."/>
            <person name="Yee Ngan C."/>
            <person name="Ohm R.A."/>
            <person name="Salamov A.A."/>
            <person name="Grigoriev I.V."/>
            <person name="Spatafora J.W."/>
            <person name="Berbee M.L."/>
        </authorList>
    </citation>
    <scope>NUCLEOTIDE SEQUENCE [LARGE SCALE GENOMIC DNA]</scope>
    <source>
        <strain evidence="7 8">NRRL 28638</strain>
    </source>
</reference>
<evidence type="ECO:0000256" key="4">
    <source>
        <dbReference type="ARBA" id="ARBA00023163"/>
    </source>
</evidence>
<gene>
    <name evidence="7" type="ORF">CONCODRAFT_14963</name>
</gene>
<proteinExistence type="predicted"/>